<protein>
    <submittedName>
        <fullName evidence="3">Helical backbone metal receptor</fullName>
    </submittedName>
</protein>
<name>A0ABU1A4Q9_9FLAO</name>
<dbReference type="SUPFAM" id="SSF53807">
    <property type="entry name" value="Helical backbone' metal receptor"/>
    <property type="match status" value="1"/>
</dbReference>
<evidence type="ECO:0000259" key="2">
    <source>
        <dbReference type="PROSITE" id="PS50983"/>
    </source>
</evidence>
<keyword evidence="3" id="KW-0675">Receptor</keyword>
<dbReference type="Proteomes" id="UP001230915">
    <property type="component" value="Unassembled WGS sequence"/>
</dbReference>
<dbReference type="PANTHER" id="PTHR30535">
    <property type="entry name" value="VITAMIN B12-BINDING PROTEIN"/>
    <property type="match status" value="1"/>
</dbReference>
<dbReference type="InterPro" id="IPR050902">
    <property type="entry name" value="ABC_Transporter_SBP"/>
</dbReference>
<evidence type="ECO:0000313" key="3">
    <source>
        <dbReference type="EMBL" id="MDQ7918584.1"/>
    </source>
</evidence>
<sequence>MPLFKDQLLREIHLEKTPQRIISLVPSQTELLIDLGLEKKVLGITKFCVHPTHLRSEKEIVGGTKSVYLDKIEALNPDIILCNKEENTAEMVEELEKIAPVHVSDINTLEESYALIEQYGELFQVEKKASGLITSIQQEHRNFQKRIANKSVKKVAYFIWKDPYMVAGGDTFIDYLLQENKFKNVFHKTARYPEVELHNLPDLDYLLLSSEPFPFSEKHSKYFEEYVPKEKIKFVDGEYFSWYGSRLEKAFSYFSKWHETEN</sequence>
<dbReference type="NCBIfam" id="NF038402">
    <property type="entry name" value="TroA_like"/>
    <property type="match status" value="1"/>
</dbReference>
<comment type="caution">
    <text evidence="3">The sequence shown here is derived from an EMBL/GenBank/DDBJ whole genome shotgun (WGS) entry which is preliminary data.</text>
</comment>
<dbReference type="RefSeq" id="WP_308865582.1">
    <property type="nucleotide sequence ID" value="NZ_JAVHUL010000053.1"/>
</dbReference>
<dbReference type="PANTHER" id="PTHR30535:SF34">
    <property type="entry name" value="MOLYBDATE-BINDING PROTEIN MOLA"/>
    <property type="match status" value="1"/>
</dbReference>
<gene>
    <name evidence="3" type="ORF">RBU60_13475</name>
</gene>
<dbReference type="EMBL" id="JAVHUL010000053">
    <property type="protein sequence ID" value="MDQ7918584.1"/>
    <property type="molecule type" value="Genomic_DNA"/>
</dbReference>
<evidence type="ECO:0000313" key="4">
    <source>
        <dbReference type="Proteomes" id="UP001230915"/>
    </source>
</evidence>
<reference evidence="3 4" key="1">
    <citation type="submission" date="2023-08" db="EMBL/GenBank/DDBJ databases">
        <title>Mesonia sp. MT50, isolated from deep-sea sediment of the Mariana Trench.</title>
        <authorList>
            <person name="Fu H."/>
        </authorList>
    </citation>
    <scope>NUCLEOTIDE SEQUENCE [LARGE SCALE GENOMIC DNA]</scope>
    <source>
        <strain evidence="3 4">MT50</strain>
    </source>
</reference>
<keyword evidence="1" id="KW-0732">Signal</keyword>
<keyword evidence="4" id="KW-1185">Reference proteome</keyword>
<dbReference type="InterPro" id="IPR054828">
    <property type="entry name" value="Vit_B12_bind_prot"/>
</dbReference>
<accession>A0ABU1A4Q9</accession>
<dbReference type="PROSITE" id="PS50983">
    <property type="entry name" value="FE_B12_PBP"/>
    <property type="match status" value="1"/>
</dbReference>
<organism evidence="3 4">
    <name type="scientific">Mesonia profundi</name>
    <dbReference type="NCBI Taxonomy" id="3070998"/>
    <lineage>
        <taxon>Bacteria</taxon>
        <taxon>Pseudomonadati</taxon>
        <taxon>Bacteroidota</taxon>
        <taxon>Flavobacteriia</taxon>
        <taxon>Flavobacteriales</taxon>
        <taxon>Flavobacteriaceae</taxon>
        <taxon>Mesonia</taxon>
    </lineage>
</organism>
<evidence type="ECO:0000256" key="1">
    <source>
        <dbReference type="ARBA" id="ARBA00022729"/>
    </source>
</evidence>
<proteinExistence type="predicted"/>
<dbReference type="Gene3D" id="3.40.50.1980">
    <property type="entry name" value="Nitrogenase molybdenum iron protein domain"/>
    <property type="match status" value="2"/>
</dbReference>
<dbReference type="InterPro" id="IPR002491">
    <property type="entry name" value="ABC_transptr_periplasmic_BD"/>
</dbReference>
<dbReference type="Pfam" id="PF01497">
    <property type="entry name" value="Peripla_BP_2"/>
    <property type="match status" value="1"/>
</dbReference>
<feature type="domain" description="Fe/B12 periplasmic-binding" evidence="2">
    <location>
        <begin position="20"/>
        <end position="262"/>
    </location>
</feature>